<gene>
    <name evidence="1" type="ORF">K466DRAFT_214812</name>
</gene>
<name>A0A5C3P5H9_9APHY</name>
<evidence type="ECO:0000313" key="2">
    <source>
        <dbReference type="Proteomes" id="UP000308197"/>
    </source>
</evidence>
<keyword evidence="2" id="KW-1185">Reference proteome</keyword>
<reference evidence="1 2" key="1">
    <citation type="journal article" date="2019" name="Nat. Ecol. Evol.">
        <title>Megaphylogeny resolves global patterns of mushroom evolution.</title>
        <authorList>
            <person name="Varga T."/>
            <person name="Krizsan K."/>
            <person name="Foldi C."/>
            <person name="Dima B."/>
            <person name="Sanchez-Garcia M."/>
            <person name="Sanchez-Ramirez S."/>
            <person name="Szollosi G.J."/>
            <person name="Szarkandi J.G."/>
            <person name="Papp V."/>
            <person name="Albert L."/>
            <person name="Andreopoulos W."/>
            <person name="Angelini C."/>
            <person name="Antonin V."/>
            <person name="Barry K.W."/>
            <person name="Bougher N.L."/>
            <person name="Buchanan P."/>
            <person name="Buyck B."/>
            <person name="Bense V."/>
            <person name="Catcheside P."/>
            <person name="Chovatia M."/>
            <person name="Cooper J."/>
            <person name="Damon W."/>
            <person name="Desjardin D."/>
            <person name="Finy P."/>
            <person name="Geml J."/>
            <person name="Haridas S."/>
            <person name="Hughes K."/>
            <person name="Justo A."/>
            <person name="Karasinski D."/>
            <person name="Kautmanova I."/>
            <person name="Kiss B."/>
            <person name="Kocsube S."/>
            <person name="Kotiranta H."/>
            <person name="LaButti K.M."/>
            <person name="Lechner B.E."/>
            <person name="Liimatainen K."/>
            <person name="Lipzen A."/>
            <person name="Lukacs Z."/>
            <person name="Mihaltcheva S."/>
            <person name="Morgado L.N."/>
            <person name="Niskanen T."/>
            <person name="Noordeloos M.E."/>
            <person name="Ohm R.A."/>
            <person name="Ortiz-Santana B."/>
            <person name="Ovrebo C."/>
            <person name="Racz N."/>
            <person name="Riley R."/>
            <person name="Savchenko A."/>
            <person name="Shiryaev A."/>
            <person name="Soop K."/>
            <person name="Spirin V."/>
            <person name="Szebenyi C."/>
            <person name="Tomsovsky M."/>
            <person name="Tulloss R.E."/>
            <person name="Uehling J."/>
            <person name="Grigoriev I.V."/>
            <person name="Vagvolgyi C."/>
            <person name="Papp T."/>
            <person name="Martin F.M."/>
            <person name="Miettinen O."/>
            <person name="Hibbett D.S."/>
            <person name="Nagy L.G."/>
        </authorList>
    </citation>
    <scope>NUCLEOTIDE SEQUENCE [LARGE SCALE GENOMIC DNA]</scope>
    <source>
        <strain evidence="1 2">HHB13444</strain>
    </source>
</reference>
<dbReference type="EMBL" id="ML211297">
    <property type="protein sequence ID" value="TFK84731.1"/>
    <property type="molecule type" value="Genomic_DNA"/>
</dbReference>
<protein>
    <submittedName>
        <fullName evidence="1">Uncharacterized protein</fullName>
    </submittedName>
</protein>
<evidence type="ECO:0000313" key="1">
    <source>
        <dbReference type="EMBL" id="TFK84731.1"/>
    </source>
</evidence>
<organism evidence="1 2">
    <name type="scientific">Polyporus arcularius HHB13444</name>
    <dbReference type="NCBI Taxonomy" id="1314778"/>
    <lineage>
        <taxon>Eukaryota</taxon>
        <taxon>Fungi</taxon>
        <taxon>Dikarya</taxon>
        <taxon>Basidiomycota</taxon>
        <taxon>Agaricomycotina</taxon>
        <taxon>Agaricomycetes</taxon>
        <taxon>Polyporales</taxon>
        <taxon>Polyporaceae</taxon>
        <taxon>Polyporus</taxon>
    </lineage>
</organism>
<proteinExistence type="predicted"/>
<accession>A0A5C3P5H9</accession>
<sequence>MIGRSGFRPVSGQLTPCPIPTSRRRYWPIIYAIATSAGVSHPPPTFGPALELHTDGALNLPEILLSGLYSHRHNPRYASHNAFGGLLEIHSREESASFPDAPAGILSIALHVLDGPFCLHLTDTALDTVEFALDLLT</sequence>
<dbReference type="InParanoid" id="A0A5C3P5H9"/>
<dbReference type="Proteomes" id="UP000308197">
    <property type="component" value="Unassembled WGS sequence"/>
</dbReference>
<dbReference type="AlphaFoldDB" id="A0A5C3P5H9"/>